<dbReference type="Proteomes" id="UP001168098">
    <property type="component" value="Unassembled WGS sequence"/>
</dbReference>
<sequence length="88" mass="8944">MRDTSVRDFLAGEGATAMDSERFAAMSSSSFGSQMIRGTTGLTSVFGSVLAESESTAKSNLVLTAKKGAEEVEADGDTGVGANAFLVG</sequence>
<organism evidence="1 2">
    <name type="scientific">Vitis rotundifolia</name>
    <name type="common">Muscadine grape</name>
    <dbReference type="NCBI Taxonomy" id="103349"/>
    <lineage>
        <taxon>Eukaryota</taxon>
        <taxon>Viridiplantae</taxon>
        <taxon>Streptophyta</taxon>
        <taxon>Embryophyta</taxon>
        <taxon>Tracheophyta</taxon>
        <taxon>Spermatophyta</taxon>
        <taxon>Magnoliopsida</taxon>
        <taxon>eudicotyledons</taxon>
        <taxon>Gunneridae</taxon>
        <taxon>Pentapetalae</taxon>
        <taxon>rosids</taxon>
        <taxon>Vitales</taxon>
        <taxon>Vitaceae</taxon>
        <taxon>Viteae</taxon>
        <taxon>Vitis</taxon>
    </lineage>
</organism>
<proteinExistence type="predicted"/>
<keyword evidence="2" id="KW-1185">Reference proteome</keyword>
<evidence type="ECO:0000313" key="2">
    <source>
        <dbReference type="Proteomes" id="UP001168098"/>
    </source>
</evidence>
<evidence type="ECO:0000313" key="1">
    <source>
        <dbReference type="EMBL" id="KAJ9681597.1"/>
    </source>
</evidence>
<reference evidence="1 2" key="1">
    <citation type="journal article" date="2023" name="BMC Biotechnol.">
        <title>Vitis rotundifolia cv Carlos genome sequencing.</title>
        <authorList>
            <person name="Huff M."/>
            <person name="Hulse-Kemp A."/>
            <person name="Scheffler B."/>
            <person name="Youngblood R."/>
            <person name="Simpson S."/>
            <person name="Babiker E."/>
            <person name="Staton M."/>
        </authorList>
    </citation>
    <scope>NUCLEOTIDE SEQUENCE [LARGE SCALE GENOMIC DNA]</scope>
    <source>
        <tissue evidence="1">Leaf</tissue>
    </source>
</reference>
<dbReference type="AlphaFoldDB" id="A0AA38Z3V0"/>
<gene>
    <name evidence="1" type="ORF">PVL29_017820</name>
</gene>
<dbReference type="EMBL" id="JARBHA010000014">
    <property type="protein sequence ID" value="KAJ9681597.1"/>
    <property type="molecule type" value="Genomic_DNA"/>
</dbReference>
<accession>A0AA38Z3V0</accession>
<name>A0AA38Z3V0_VITRO</name>
<comment type="caution">
    <text evidence="1">The sequence shown here is derived from an EMBL/GenBank/DDBJ whole genome shotgun (WGS) entry which is preliminary data.</text>
</comment>
<protein>
    <submittedName>
        <fullName evidence="1">Uncharacterized protein</fullName>
    </submittedName>
</protein>